<dbReference type="InterPro" id="IPR011611">
    <property type="entry name" value="PfkB_dom"/>
</dbReference>
<dbReference type="Proteomes" id="UP000519439">
    <property type="component" value="Unassembled WGS sequence"/>
</dbReference>
<keyword evidence="2 6" id="KW-0808">Transferase</keyword>
<dbReference type="PIRSF" id="PIRSF000535">
    <property type="entry name" value="1PFK/6PFK/LacC"/>
    <property type="match status" value="1"/>
</dbReference>
<dbReference type="SUPFAM" id="SSF53613">
    <property type="entry name" value="Ribokinase-like"/>
    <property type="match status" value="1"/>
</dbReference>
<dbReference type="InterPro" id="IPR002173">
    <property type="entry name" value="Carboh/pur_kinase_PfkB_CS"/>
</dbReference>
<organism evidence="8 9">
    <name type="scientific">Microvirga flocculans</name>
    <dbReference type="NCBI Taxonomy" id="217168"/>
    <lineage>
        <taxon>Bacteria</taxon>
        <taxon>Pseudomonadati</taxon>
        <taxon>Pseudomonadota</taxon>
        <taxon>Alphaproteobacteria</taxon>
        <taxon>Hyphomicrobiales</taxon>
        <taxon>Methylobacteriaceae</taxon>
        <taxon>Microvirga</taxon>
    </lineage>
</organism>
<evidence type="ECO:0000256" key="3">
    <source>
        <dbReference type="ARBA" id="ARBA00022741"/>
    </source>
</evidence>
<reference evidence="8 9" key="1">
    <citation type="submission" date="2020-08" db="EMBL/GenBank/DDBJ databases">
        <title>Genomic Encyclopedia of Type Strains, Phase IV (KMG-IV): sequencing the most valuable type-strain genomes for metagenomic binning, comparative biology and taxonomic classification.</title>
        <authorList>
            <person name="Goeker M."/>
        </authorList>
    </citation>
    <scope>NUCLEOTIDE SEQUENCE [LARGE SCALE GENOMIC DNA]</scope>
    <source>
        <strain evidence="8 9">DSM 15743</strain>
    </source>
</reference>
<comment type="caution">
    <text evidence="8">The sequence shown here is derived from an EMBL/GenBank/DDBJ whole genome shotgun (WGS) entry which is preliminary data.</text>
</comment>
<dbReference type="GO" id="GO:0005524">
    <property type="term" value="F:ATP binding"/>
    <property type="evidence" value="ECO:0007669"/>
    <property type="project" value="UniProtKB-KW"/>
</dbReference>
<evidence type="ECO:0000256" key="4">
    <source>
        <dbReference type="ARBA" id="ARBA00022777"/>
    </source>
</evidence>
<sequence length="308" mass="32401">MTQVVTLTMNPALDIATSADKVMPTDKIRCGTPRYDPGGGGINVARVIRTLGGDALAVFPAGGASGQALDALLDREHTLYCRVPIAGVTRENFTVDERQSGQQFRFVLPGPALGEEEWRACLGRLARLAEGARFVVASGSLPPGVPADFFQQVSDLARKAGARFVLDTSGEALRETRTGVYLLKPSLRELREWVGQELATEAEQITAARSLIAQGVGEIMVVSLGAKGALLVTAGEAVRLDPIAVPVRSAVGAGDSMVGAIVFGLTRGFSLREAVRLGMAAGAATLMTPGTELCRRDDVERLYGAPIA</sequence>
<protein>
    <recommendedName>
        <fullName evidence="6">Phosphofructokinase</fullName>
    </recommendedName>
</protein>
<dbReference type="PROSITE" id="PS00583">
    <property type="entry name" value="PFKB_KINASES_1"/>
    <property type="match status" value="1"/>
</dbReference>
<dbReference type="CDD" id="cd01164">
    <property type="entry name" value="FruK_PfkB_like"/>
    <property type="match status" value="1"/>
</dbReference>
<evidence type="ECO:0000259" key="7">
    <source>
        <dbReference type="Pfam" id="PF00294"/>
    </source>
</evidence>
<evidence type="ECO:0000313" key="9">
    <source>
        <dbReference type="Proteomes" id="UP000519439"/>
    </source>
</evidence>
<dbReference type="NCBIfam" id="TIGR03168">
    <property type="entry name" value="1-PFK"/>
    <property type="match status" value="1"/>
</dbReference>
<comment type="similarity">
    <text evidence="1 6">Belongs to the carbohydrate kinase PfkB family.</text>
</comment>
<evidence type="ECO:0000256" key="1">
    <source>
        <dbReference type="ARBA" id="ARBA00010688"/>
    </source>
</evidence>
<keyword evidence="3" id="KW-0547">Nucleotide-binding</keyword>
<keyword evidence="4 8" id="KW-0418">Kinase</keyword>
<keyword evidence="9" id="KW-1185">Reference proteome</keyword>
<dbReference type="RefSeq" id="WP_027314481.1">
    <property type="nucleotide sequence ID" value="NZ_JACIDC010000001.1"/>
</dbReference>
<dbReference type="Gene3D" id="3.40.1190.20">
    <property type="match status" value="1"/>
</dbReference>
<dbReference type="AlphaFoldDB" id="A0A7W6IC66"/>
<dbReference type="InterPro" id="IPR029056">
    <property type="entry name" value="Ribokinase-like"/>
</dbReference>
<dbReference type="PANTHER" id="PTHR46566:SF2">
    <property type="entry name" value="ATP-DEPENDENT 6-PHOSPHOFRUCTOKINASE ISOZYME 2"/>
    <property type="match status" value="1"/>
</dbReference>
<accession>A0A7W6IC66</accession>
<dbReference type="Pfam" id="PF00294">
    <property type="entry name" value="PfkB"/>
    <property type="match status" value="1"/>
</dbReference>
<dbReference type="EMBL" id="JACIDC010000001">
    <property type="protein sequence ID" value="MBB4038737.1"/>
    <property type="molecule type" value="Genomic_DNA"/>
</dbReference>
<dbReference type="GO" id="GO:0005829">
    <property type="term" value="C:cytosol"/>
    <property type="evidence" value="ECO:0007669"/>
    <property type="project" value="TreeGrafter"/>
</dbReference>
<keyword evidence="5" id="KW-0067">ATP-binding</keyword>
<name>A0A7W6IC66_9HYPH</name>
<evidence type="ECO:0000256" key="5">
    <source>
        <dbReference type="ARBA" id="ARBA00022840"/>
    </source>
</evidence>
<proteinExistence type="inferred from homology"/>
<dbReference type="PANTHER" id="PTHR46566">
    <property type="entry name" value="1-PHOSPHOFRUCTOKINASE-RELATED"/>
    <property type="match status" value="1"/>
</dbReference>
<dbReference type="FunFam" id="3.40.1190.20:FF:000001">
    <property type="entry name" value="Phosphofructokinase"/>
    <property type="match status" value="1"/>
</dbReference>
<evidence type="ECO:0000313" key="8">
    <source>
        <dbReference type="EMBL" id="MBB4038737.1"/>
    </source>
</evidence>
<dbReference type="InterPro" id="IPR017583">
    <property type="entry name" value="Tagatose/fructose_Pkinase"/>
</dbReference>
<evidence type="ECO:0000256" key="2">
    <source>
        <dbReference type="ARBA" id="ARBA00022679"/>
    </source>
</evidence>
<dbReference type="GO" id="GO:0003872">
    <property type="term" value="F:6-phosphofructokinase activity"/>
    <property type="evidence" value="ECO:0007669"/>
    <property type="project" value="TreeGrafter"/>
</dbReference>
<feature type="domain" description="Carbohydrate kinase PfkB" evidence="7">
    <location>
        <begin position="15"/>
        <end position="294"/>
    </location>
</feature>
<evidence type="ECO:0000256" key="6">
    <source>
        <dbReference type="PIRNR" id="PIRNR000535"/>
    </source>
</evidence>
<gene>
    <name evidence="8" type="ORF">GGR34_000366</name>
</gene>